<dbReference type="EMBL" id="JYDW01000317">
    <property type="protein sequence ID" value="KRZ49364.1"/>
    <property type="molecule type" value="Genomic_DNA"/>
</dbReference>
<gene>
    <name evidence="3" type="ORF">T02_6208</name>
</gene>
<keyword evidence="1" id="KW-1133">Transmembrane helix</keyword>
<keyword evidence="2" id="KW-0732">Signal</keyword>
<feature type="chain" id="PRO_5006881132" evidence="2">
    <location>
        <begin position="19"/>
        <end position="284"/>
    </location>
</feature>
<accession>A0A0V1KPX9</accession>
<evidence type="ECO:0000313" key="4">
    <source>
        <dbReference type="Proteomes" id="UP000054721"/>
    </source>
</evidence>
<feature type="signal peptide" evidence="2">
    <location>
        <begin position="1"/>
        <end position="18"/>
    </location>
</feature>
<keyword evidence="1" id="KW-0812">Transmembrane</keyword>
<sequence length="284" mass="31999">MMMMMMTCRFFIVKWDEAIINCCFACGCLKEHVDKQPTIHFCTTPSVEKPIALCRLVAGHLQSSQLFSSQSRQFEPIERPCAYFSRVSVLFESSKQADLDEQNRLFSRLRNFQVIPDVVLVLDEMPACESGEGGWEGILNWRLCGREGSGEEGWGGVREGAAILVCANSWLVSRLLLLSGRKRVTAVGVQSTKFSLLLVYRISFALEMMFFTCVIQAIIVEQQQQRFFFISLHKLVHIGSTMHHPVELSMKNSGIGGGDVILQTTSLLLLLLMMMLSQSNSGWR</sequence>
<proteinExistence type="predicted"/>
<dbReference type="OrthoDB" id="1886626at2759"/>
<evidence type="ECO:0000256" key="2">
    <source>
        <dbReference type="SAM" id="SignalP"/>
    </source>
</evidence>
<evidence type="ECO:0000256" key="1">
    <source>
        <dbReference type="SAM" id="Phobius"/>
    </source>
</evidence>
<dbReference type="Proteomes" id="UP000054721">
    <property type="component" value="Unassembled WGS sequence"/>
</dbReference>
<reference evidence="3 4" key="1">
    <citation type="submission" date="2015-05" db="EMBL/GenBank/DDBJ databases">
        <title>Evolution of Trichinella species and genotypes.</title>
        <authorList>
            <person name="Korhonen P.K."/>
            <person name="Edoardo P."/>
            <person name="Giuseppe L.R."/>
            <person name="Gasser R.B."/>
        </authorList>
    </citation>
    <scope>NUCLEOTIDE SEQUENCE [LARGE SCALE GENOMIC DNA]</scope>
    <source>
        <strain evidence="3">ISS10</strain>
    </source>
</reference>
<organism evidence="3 4">
    <name type="scientific">Trichinella nativa</name>
    <dbReference type="NCBI Taxonomy" id="6335"/>
    <lineage>
        <taxon>Eukaryota</taxon>
        <taxon>Metazoa</taxon>
        <taxon>Ecdysozoa</taxon>
        <taxon>Nematoda</taxon>
        <taxon>Enoplea</taxon>
        <taxon>Dorylaimia</taxon>
        <taxon>Trichinellida</taxon>
        <taxon>Trichinellidae</taxon>
        <taxon>Trichinella</taxon>
    </lineage>
</organism>
<feature type="transmembrane region" description="Helical" evidence="1">
    <location>
        <begin position="198"/>
        <end position="219"/>
    </location>
</feature>
<feature type="transmembrane region" description="Helical" evidence="1">
    <location>
        <begin position="260"/>
        <end position="277"/>
    </location>
</feature>
<dbReference type="AlphaFoldDB" id="A0A0V1KPX9"/>
<evidence type="ECO:0000313" key="3">
    <source>
        <dbReference type="EMBL" id="KRZ49364.1"/>
    </source>
</evidence>
<keyword evidence="1" id="KW-0472">Membrane</keyword>
<comment type="caution">
    <text evidence="3">The sequence shown here is derived from an EMBL/GenBank/DDBJ whole genome shotgun (WGS) entry which is preliminary data.</text>
</comment>
<name>A0A0V1KPX9_9BILA</name>
<keyword evidence="4" id="KW-1185">Reference proteome</keyword>
<protein>
    <submittedName>
        <fullName evidence="3">Uncharacterized protein</fullName>
    </submittedName>
</protein>